<evidence type="ECO:0000256" key="2">
    <source>
        <dbReference type="ARBA" id="ARBA00008803"/>
    </source>
</evidence>
<dbReference type="OMA" id="WKRLMAD"/>
<evidence type="ECO:0000256" key="1">
    <source>
        <dbReference type="ARBA" id="ARBA00004141"/>
    </source>
</evidence>
<proteinExistence type="inferred from homology"/>
<dbReference type="EnsemblPlants" id="QL03p038287:mrna">
    <property type="protein sequence ID" value="QL03p038287:mrna"/>
    <property type="gene ID" value="QL03p038287"/>
</dbReference>
<keyword evidence="3 7" id="KW-0812">Transmembrane</keyword>
<comment type="subcellular location">
    <subcellularLocation>
        <location evidence="1">Membrane</location>
        <topology evidence="1">Multi-pass membrane protein</topology>
    </subcellularLocation>
</comment>
<evidence type="ECO:0000256" key="3">
    <source>
        <dbReference type="ARBA" id="ARBA00022692"/>
    </source>
</evidence>
<reference evidence="8" key="2">
    <citation type="submission" date="2021-01" db="UniProtKB">
        <authorList>
            <consortium name="EnsemblPlants"/>
        </authorList>
    </citation>
    <scope>IDENTIFICATION</scope>
</reference>
<protein>
    <recommendedName>
        <fullName evidence="10">Protein POLLEN DEFECTIVE IN GUIDANCE 1</fullName>
    </recommendedName>
</protein>
<dbReference type="AlphaFoldDB" id="A0A7N2R1D6"/>
<feature type="transmembrane region" description="Helical" evidence="7">
    <location>
        <begin position="631"/>
        <end position="652"/>
    </location>
</feature>
<evidence type="ECO:0008006" key="10">
    <source>
        <dbReference type="Google" id="ProtNLM"/>
    </source>
</evidence>
<keyword evidence="4 7" id="KW-1133">Transmembrane helix</keyword>
<feature type="transmembrane region" description="Helical" evidence="7">
    <location>
        <begin position="253"/>
        <end position="273"/>
    </location>
</feature>
<evidence type="ECO:0000256" key="4">
    <source>
        <dbReference type="ARBA" id="ARBA00022989"/>
    </source>
</evidence>
<dbReference type="GO" id="GO:0005789">
    <property type="term" value="C:endoplasmic reticulum membrane"/>
    <property type="evidence" value="ECO:0007669"/>
    <property type="project" value="TreeGrafter"/>
</dbReference>
<feature type="transmembrane region" description="Helical" evidence="7">
    <location>
        <begin position="599"/>
        <end position="619"/>
    </location>
</feature>
<keyword evidence="9" id="KW-1185">Reference proteome</keyword>
<dbReference type="Pfam" id="PF05346">
    <property type="entry name" value="DUF747"/>
    <property type="match status" value="2"/>
</dbReference>
<evidence type="ECO:0000313" key="9">
    <source>
        <dbReference type="Proteomes" id="UP000594261"/>
    </source>
</evidence>
<feature type="compositionally biased region" description="Basic residues" evidence="6">
    <location>
        <begin position="49"/>
        <end position="61"/>
    </location>
</feature>
<evidence type="ECO:0000256" key="7">
    <source>
        <dbReference type="SAM" id="Phobius"/>
    </source>
</evidence>
<keyword evidence="5 7" id="KW-0472">Membrane</keyword>
<evidence type="ECO:0000256" key="5">
    <source>
        <dbReference type="ARBA" id="ARBA00023136"/>
    </source>
</evidence>
<dbReference type="InParanoid" id="A0A7N2R1D6"/>
<dbReference type="Proteomes" id="UP000594261">
    <property type="component" value="Chromosome 3"/>
</dbReference>
<sequence length="677" mass="77530">MALRSDDRKLSFEVLSQSMSFEEDESLFFYRSNSDPIQNGVVVQSKPNPNRKKRKHRRKKPIHSESSIREDPIAEATLDPETSRTNGLESNCTHSYSVESSSVCTVVTEPDFQNVRGEGFNLGELRQRSVSISGASDDAASRVGGDNEKVKEKEREKEEEESGVEVSSAVKQRAEPNGSVGSKKLETEKSLDWKRLMADDPNLSFTVDKSPLKYFMEEMYNGNALRNTTTIGNEVERERVYDTIFRLPWRCELLIDVGFFVCLDSFLSLLTIMPTRIVMTLWRLLRTRQFKMWSAAELSDFGCFLIIACGVTLLQRTDISLIYHMIRGQGTIKLYVVYNVLEDHSQLSSNKIYSAFAGRQLFSLSLYVYSDSTHANLEYWMILHGIMLQFELSTTTIFDRLCQNFNGDVLQTLFNSTEGLASSPPENRRLWVWRFIFDEALAMGASNILHLLMIISFISIMEIYVLAITLSTVIVAHNNALLALLVSNNFAEIKSNVFKRFSKDNIHGLVYFDSVERFHISAFMLFVLAQNILEAEGPWFESFVSNALMVFICEMAIDIIKHSFIAKFNDIKPTVYSEFLEDLCKQTLNTQTESAKKNLTFVPLAPACVVIRVLTPVYAAHLPYNPLPWRLFWILFLCAMTYVMLTSLKVMIGMGLQKHATWYVNRCRKRKHHLHYD</sequence>
<feature type="transmembrane region" description="Helical" evidence="7">
    <location>
        <begin position="293"/>
        <end position="314"/>
    </location>
</feature>
<dbReference type="Gramene" id="QL03p038287:mrna">
    <property type="protein sequence ID" value="QL03p038287:mrna"/>
    <property type="gene ID" value="QL03p038287"/>
</dbReference>
<feature type="region of interest" description="Disordered" evidence="6">
    <location>
        <begin position="38"/>
        <end position="93"/>
    </location>
</feature>
<accession>A0A7N2R1D6</accession>
<dbReference type="PANTHER" id="PTHR13317">
    <property type="entry name" value="TRANSMEMBRANE ANTERIOR POSTERIOR TRANSFORMATION PROTEIN 1 HOMOLOG"/>
    <property type="match status" value="1"/>
</dbReference>
<feature type="compositionally biased region" description="Basic and acidic residues" evidence="6">
    <location>
        <begin position="62"/>
        <end position="72"/>
    </location>
</feature>
<evidence type="ECO:0000256" key="6">
    <source>
        <dbReference type="SAM" id="MobiDB-lite"/>
    </source>
</evidence>
<name>A0A7N2R1D6_QUELO</name>
<feature type="region of interest" description="Disordered" evidence="6">
    <location>
        <begin position="132"/>
        <end position="183"/>
    </location>
</feature>
<feature type="compositionally biased region" description="Polar residues" evidence="6">
    <location>
        <begin position="83"/>
        <end position="93"/>
    </location>
</feature>
<comment type="similarity">
    <text evidence="2">Belongs to the TAPT1 family.</text>
</comment>
<organism evidence="8 9">
    <name type="scientific">Quercus lobata</name>
    <name type="common">Valley oak</name>
    <dbReference type="NCBI Taxonomy" id="97700"/>
    <lineage>
        <taxon>Eukaryota</taxon>
        <taxon>Viridiplantae</taxon>
        <taxon>Streptophyta</taxon>
        <taxon>Embryophyta</taxon>
        <taxon>Tracheophyta</taxon>
        <taxon>Spermatophyta</taxon>
        <taxon>Magnoliopsida</taxon>
        <taxon>eudicotyledons</taxon>
        <taxon>Gunneridae</taxon>
        <taxon>Pentapetalae</taxon>
        <taxon>rosids</taxon>
        <taxon>fabids</taxon>
        <taxon>Fagales</taxon>
        <taxon>Fagaceae</taxon>
        <taxon>Quercus</taxon>
    </lineage>
</organism>
<dbReference type="EMBL" id="LRBV02000003">
    <property type="status" value="NOT_ANNOTATED_CDS"/>
    <property type="molecule type" value="Genomic_DNA"/>
</dbReference>
<dbReference type="FunCoup" id="A0A7N2R1D6">
    <property type="interactions" value="2692"/>
</dbReference>
<dbReference type="InterPro" id="IPR008010">
    <property type="entry name" value="Tatp1"/>
</dbReference>
<dbReference type="PANTHER" id="PTHR13317:SF4">
    <property type="entry name" value="TRANSMEMBRANE ANTERIOR POSTERIOR TRANSFORMATION PROTEIN 1 HOMOLOG"/>
    <property type="match status" value="1"/>
</dbReference>
<evidence type="ECO:0000313" key="8">
    <source>
        <dbReference type="EnsemblPlants" id="QL03p038287:mrna"/>
    </source>
</evidence>
<feature type="compositionally biased region" description="Basic and acidic residues" evidence="6">
    <location>
        <begin position="145"/>
        <end position="156"/>
    </location>
</feature>
<reference evidence="8 9" key="1">
    <citation type="journal article" date="2016" name="G3 (Bethesda)">
        <title>First Draft Assembly and Annotation of the Genome of a California Endemic Oak Quercus lobata Nee (Fagaceae).</title>
        <authorList>
            <person name="Sork V.L."/>
            <person name="Fitz-Gibbon S.T."/>
            <person name="Puiu D."/>
            <person name="Crepeau M."/>
            <person name="Gugger P.F."/>
            <person name="Sherman R."/>
            <person name="Stevens K."/>
            <person name="Langley C.H."/>
            <person name="Pellegrini M."/>
            <person name="Salzberg S.L."/>
        </authorList>
    </citation>
    <scope>NUCLEOTIDE SEQUENCE [LARGE SCALE GENOMIC DNA]</scope>
    <source>
        <strain evidence="8 9">cv. SW786</strain>
    </source>
</reference>